<dbReference type="GO" id="GO:0016747">
    <property type="term" value="F:acyltransferase activity, transferring groups other than amino-acyl groups"/>
    <property type="evidence" value="ECO:0007669"/>
    <property type="project" value="InterPro"/>
</dbReference>
<dbReference type="PANTHER" id="PTHR23028">
    <property type="entry name" value="ACETYLTRANSFERASE"/>
    <property type="match status" value="1"/>
</dbReference>
<evidence type="ECO:0000256" key="1">
    <source>
        <dbReference type="SAM" id="Phobius"/>
    </source>
</evidence>
<dbReference type="PANTHER" id="PTHR23028:SF53">
    <property type="entry name" value="ACYL_TRANSF_3 DOMAIN-CONTAINING PROTEIN"/>
    <property type="match status" value="1"/>
</dbReference>
<dbReference type="KEGG" id="rpe:RPE_1110"/>
<keyword evidence="3" id="KW-0012">Acyltransferase</keyword>
<feature type="domain" description="Acyltransferase 3" evidence="2">
    <location>
        <begin position="23"/>
        <end position="289"/>
    </location>
</feature>
<feature type="transmembrane region" description="Helical" evidence="1">
    <location>
        <begin position="191"/>
        <end position="210"/>
    </location>
</feature>
<accession>Q07SM2</accession>
<protein>
    <submittedName>
        <fullName evidence="3">Acyltransferase 3</fullName>
    </submittedName>
</protein>
<keyword evidence="1" id="KW-1133">Transmembrane helix</keyword>
<keyword evidence="1" id="KW-0812">Transmembrane</keyword>
<feature type="transmembrane region" description="Helical" evidence="1">
    <location>
        <begin position="52"/>
        <end position="74"/>
    </location>
</feature>
<organism evidence="3">
    <name type="scientific">Rhodopseudomonas palustris (strain BisA53)</name>
    <dbReference type="NCBI Taxonomy" id="316055"/>
    <lineage>
        <taxon>Bacteria</taxon>
        <taxon>Pseudomonadati</taxon>
        <taxon>Pseudomonadota</taxon>
        <taxon>Alphaproteobacteria</taxon>
        <taxon>Hyphomicrobiales</taxon>
        <taxon>Nitrobacteraceae</taxon>
        <taxon>Rhodopseudomonas</taxon>
    </lineage>
</organism>
<feature type="transmembrane region" description="Helical" evidence="1">
    <location>
        <begin position="216"/>
        <end position="236"/>
    </location>
</feature>
<feature type="transmembrane region" description="Helical" evidence="1">
    <location>
        <begin position="20"/>
        <end position="40"/>
    </location>
</feature>
<keyword evidence="3" id="KW-0808">Transferase</keyword>
<dbReference type="AlphaFoldDB" id="Q07SM2"/>
<dbReference type="HOGENOM" id="CLU_005679_1_4_5"/>
<keyword evidence="1" id="KW-0472">Membrane</keyword>
<gene>
    <name evidence="3" type="ordered locus">RPE_1110</name>
</gene>
<dbReference type="GO" id="GO:0016020">
    <property type="term" value="C:membrane"/>
    <property type="evidence" value="ECO:0007669"/>
    <property type="project" value="TreeGrafter"/>
</dbReference>
<dbReference type="GO" id="GO:0000271">
    <property type="term" value="P:polysaccharide biosynthetic process"/>
    <property type="evidence" value="ECO:0007669"/>
    <property type="project" value="TreeGrafter"/>
</dbReference>
<dbReference type="Pfam" id="PF01757">
    <property type="entry name" value="Acyl_transf_3"/>
    <property type="match status" value="1"/>
</dbReference>
<name>Q07SM2_RHOP5</name>
<dbReference type="STRING" id="316055.RPE_1110"/>
<dbReference type="InterPro" id="IPR002656">
    <property type="entry name" value="Acyl_transf_3_dom"/>
</dbReference>
<reference evidence="3" key="1">
    <citation type="submission" date="2006-09" db="EMBL/GenBank/DDBJ databases">
        <title>Complete sequence of Rhodopseudomonas palustris BisA53.</title>
        <authorList>
            <consortium name="US DOE Joint Genome Institute"/>
            <person name="Copeland A."/>
            <person name="Lucas S."/>
            <person name="Lapidus A."/>
            <person name="Barry K."/>
            <person name="Detter J.C."/>
            <person name="Glavina del Rio T."/>
            <person name="Hammon N."/>
            <person name="Israni S."/>
            <person name="Dalin E."/>
            <person name="Tice H."/>
            <person name="Pitluck S."/>
            <person name="Chain P."/>
            <person name="Malfatti S."/>
            <person name="Shin M."/>
            <person name="Vergez L."/>
            <person name="Schmutz J."/>
            <person name="Larimer F."/>
            <person name="Land M."/>
            <person name="Hauser L."/>
            <person name="Pelletier D.A."/>
            <person name="Kyrpides N."/>
            <person name="Kim E."/>
            <person name="Harwood C.S."/>
            <person name="Oda Y."/>
            <person name="Richardson P."/>
        </authorList>
    </citation>
    <scope>NUCLEOTIDE SEQUENCE [LARGE SCALE GENOMIC DNA]</scope>
    <source>
        <strain evidence="3">BisA53</strain>
    </source>
</reference>
<dbReference type="EMBL" id="CP000463">
    <property type="protein sequence ID" value="ABJ05062.1"/>
    <property type="molecule type" value="Genomic_DNA"/>
</dbReference>
<feature type="transmembrane region" description="Helical" evidence="1">
    <location>
        <begin position="86"/>
        <end position="105"/>
    </location>
</feature>
<sequence length="355" mass="39354">MEEQMNALQSNDSFPSTTRLPVLDGWRAISILCVLAGHMLPLGPKYLSLNEMTATAGMSIFFFLSGFLIVSMLARNPNVLSFLVRRLTRIIPLAWLFLLVVWLTAGPDSPSVAANFLFYANLPPTQLFHHAEHFWSLCVEMQFYAAIAAIIAVAGHRGLWLVPIACILVTIHRIAAGEHISIVTWARIDEILIGGCAALAIASARFSAFTKHLSPAAPFLVVPFFLASCHGSMGGIEYARPYLTALLIASTIHRNDDAFQRVLTSRPLSYLARISYALYVIHPATYAGWLGEGDWLVKYSKRILSFTLTFGFAHVSTHYYENHFISLGHRIADRIEPSKPGRNAIASAPTHSRFR</sequence>
<proteinExistence type="predicted"/>
<dbReference type="InterPro" id="IPR050879">
    <property type="entry name" value="Acyltransferase_3"/>
</dbReference>
<evidence type="ECO:0000313" key="3">
    <source>
        <dbReference type="EMBL" id="ABJ05062.1"/>
    </source>
</evidence>
<feature type="transmembrane region" description="Helical" evidence="1">
    <location>
        <begin position="143"/>
        <end position="171"/>
    </location>
</feature>
<evidence type="ECO:0000259" key="2">
    <source>
        <dbReference type="Pfam" id="PF01757"/>
    </source>
</evidence>
<dbReference type="eggNOG" id="COG1835">
    <property type="taxonomic scope" value="Bacteria"/>
</dbReference>